<organism evidence="1 2">
    <name type="scientific">Gnathostoma spinigerum</name>
    <dbReference type="NCBI Taxonomy" id="75299"/>
    <lineage>
        <taxon>Eukaryota</taxon>
        <taxon>Metazoa</taxon>
        <taxon>Ecdysozoa</taxon>
        <taxon>Nematoda</taxon>
        <taxon>Chromadorea</taxon>
        <taxon>Rhabditida</taxon>
        <taxon>Spirurina</taxon>
        <taxon>Gnathostomatomorpha</taxon>
        <taxon>Gnathostomatoidea</taxon>
        <taxon>Gnathostomatidae</taxon>
        <taxon>Gnathostoma</taxon>
    </lineage>
</organism>
<keyword evidence="2" id="KW-1185">Reference proteome</keyword>
<dbReference type="AlphaFoldDB" id="A0ABD6ENW9"/>
<evidence type="ECO:0000313" key="2">
    <source>
        <dbReference type="Proteomes" id="UP001608902"/>
    </source>
</evidence>
<reference evidence="1 2" key="1">
    <citation type="submission" date="2024-08" db="EMBL/GenBank/DDBJ databases">
        <title>Gnathostoma spinigerum genome.</title>
        <authorList>
            <person name="Gonzalez-Bertolin B."/>
            <person name="Monzon S."/>
            <person name="Zaballos A."/>
            <person name="Jimenez P."/>
            <person name="Dekumyoy P."/>
            <person name="Varona S."/>
            <person name="Cuesta I."/>
            <person name="Sumanam S."/>
            <person name="Adisakwattana P."/>
            <person name="Gasser R.B."/>
            <person name="Hernandez-Gonzalez A."/>
            <person name="Young N.D."/>
            <person name="Perteguer M.J."/>
        </authorList>
    </citation>
    <scope>NUCLEOTIDE SEQUENCE [LARGE SCALE GENOMIC DNA]</scope>
    <source>
        <strain evidence="1">AL3</strain>
        <tissue evidence="1">Liver</tissue>
    </source>
</reference>
<accession>A0ABD6ENW9</accession>
<dbReference type="EMBL" id="JBGFUD010006420">
    <property type="protein sequence ID" value="MFH4980986.1"/>
    <property type="molecule type" value="Genomic_DNA"/>
</dbReference>
<protein>
    <submittedName>
        <fullName evidence="1">Uncharacterized protein</fullName>
    </submittedName>
</protein>
<dbReference type="Proteomes" id="UP001608902">
    <property type="component" value="Unassembled WGS sequence"/>
</dbReference>
<name>A0ABD6ENW9_9BILA</name>
<gene>
    <name evidence="1" type="ORF">AB6A40_007695</name>
</gene>
<proteinExistence type="predicted"/>
<comment type="caution">
    <text evidence="1">The sequence shown here is derived from an EMBL/GenBank/DDBJ whole genome shotgun (WGS) entry which is preliminary data.</text>
</comment>
<evidence type="ECO:0000313" key="1">
    <source>
        <dbReference type="EMBL" id="MFH4980986.1"/>
    </source>
</evidence>
<sequence>MRSWFQHETTVAGLLKHCCVDGQRYVRCLKVECHHLHAESPILNRIEVGRVETHRTRIRSYANLSPSHDDYEHCLLIIFEECRKGAESNNERMKPLVRRVVQ</sequence>